<gene>
    <name evidence="3" type="ORF">EH32_01145</name>
</gene>
<dbReference type="AlphaFoldDB" id="A0A074MFX0"/>
<evidence type="ECO:0000256" key="1">
    <source>
        <dbReference type="SAM" id="MobiDB-lite"/>
    </source>
</evidence>
<dbReference type="Proteomes" id="UP000027866">
    <property type="component" value="Unassembled WGS sequence"/>
</dbReference>
<feature type="compositionally biased region" description="Low complexity" evidence="1">
    <location>
        <begin position="12"/>
        <end position="21"/>
    </location>
</feature>
<proteinExistence type="predicted"/>
<organism evidence="3 4">
    <name type="scientific">Erythrobacter litoralis</name>
    <dbReference type="NCBI Taxonomy" id="39960"/>
    <lineage>
        <taxon>Bacteria</taxon>
        <taxon>Pseudomonadati</taxon>
        <taxon>Pseudomonadota</taxon>
        <taxon>Alphaproteobacteria</taxon>
        <taxon>Sphingomonadales</taxon>
        <taxon>Erythrobacteraceae</taxon>
        <taxon>Erythrobacter/Porphyrobacter group</taxon>
        <taxon>Erythrobacter</taxon>
    </lineage>
</organism>
<dbReference type="InterPro" id="IPR041649">
    <property type="entry name" value="NepR"/>
</dbReference>
<evidence type="ECO:0000313" key="4">
    <source>
        <dbReference type="Proteomes" id="UP000027866"/>
    </source>
</evidence>
<name>A0A074MFX0_9SPHN</name>
<comment type="caution">
    <text evidence="3">The sequence shown here is derived from an EMBL/GenBank/DDBJ whole genome shotgun (WGS) entry which is preliminary data.</text>
</comment>
<dbReference type="OrthoDB" id="7510396at2"/>
<feature type="domain" description="Anti-sigma factor NepR" evidence="2">
    <location>
        <begin position="42"/>
        <end position="76"/>
    </location>
</feature>
<evidence type="ECO:0000259" key="2">
    <source>
        <dbReference type="Pfam" id="PF18557"/>
    </source>
</evidence>
<feature type="compositionally biased region" description="Basic and acidic residues" evidence="1">
    <location>
        <begin position="1"/>
        <end position="11"/>
    </location>
</feature>
<dbReference type="EMBL" id="JMIX01000010">
    <property type="protein sequence ID" value="KEO92379.1"/>
    <property type="molecule type" value="Genomic_DNA"/>
</dbReference>
<evidence type="ECO:0000313" key="3">
    <source>
        <dbReference type="EMBL" id="KEO92379.1"/>
    </source>
</evidence>
<dbReference type="RefSeq" id="WP_069297444.1">
    <property type="nucleotide sequence ID" value="NZ_CP017057.1"/>
</dbReference>
<dbReference type="Pfam" id="PF18557">
    <property type="entry name" value="NepR"/>
    <property type="match status" value="1"/>
</dbReference>
<sequence>MASQETSREAGARAGASGTAKDAPDPGKPAKAATGSGDKADQPDWSHGLRQLYDSVVEEDLPDSFRALLDKLDESDPDEIAESDDPSDQPPSRGSGA</sequence>
<feature type="region of interest" description="Disordered" evidence="1">
    <location>
        <begin position="1"/>
        <end position="47"/>
    </location>
</feature>
<dbReference type="KEGG" id="elq:Ga0102493_111536"/>
<protein>
    <recommendedName>
        <fullName evidence="2">Anti-sigma factor NepR domain-containing protein</fullName>
    </recommendedName>
</protein>
<feature type="region of interest" description="Disordered" evidence="1">
    <location>
        <begin position="68"/>
        <end position="97"/>
    </location>
</feature>
<keyword evidence="4" id="KW-1185">Reference proteome</keyword>
<feature type="compositionally biased region" description="Acidic residues" evidence="1">
    <location>
        <begin position="75"/>
        <end position="87"/>
    </location>
</feature>
<dbReference type="PATRIC" id="fig|39960.10.peg.616"/>
<accession>A0A074MFX0</accession>
<reference evidence="3 4" key="1">
    <citation type="submission" date="2014-04" db="EMBL/GenBank/DDBJ databases">
        <title>A comprehensive comparison of genomes of Erythrobacter spp. Strains.</title>
        <authorList>
            <person name="Zheng Q."/>
        </authorList>
    </citation>
    <scope>NUCLEOTIDE SEQUENCE [LARGE SCALE GENOMIC DNA]</scope>
    <source>
        <strain evidence="3 4">DSM 8509</strain>
    </source>
</reference>